<evidence type="ECO:0000256" key="7">
    <source>
        <dbReference type="ARBA" id="ARBA00023136"/>
    </source>
</evidence>
<dbReference type="PRINTS" id="PR00237">
    <property type="entry name" value="GPCRRHODOPSN"/>
</dbReference>
<dbReference type="Pfam" id="PF00001">
    <property type="entry name" value="7tm_1"/>
    <property type="match status" value="1"/>
</dbReference>
<evidence type="ECO:0000256" key="6">
    <source>
        <dbReference type="ARBA" id="ARBA00023040"/>
    </source>
</evidence>
<gene>
    <name evidence="16" type="primary">AR</name>
    <name evidence="16" type="ORF">g.13563</name>
</gene>
<evidence type="ECO:0000256" key="12">
    <source>
        <dbReference type="RuleBase" id="RU000688"/>
    </source>
</evidence>
<evidence type="ECO:0000256" key="9">
    <source>
        <dbReference type="ARBA" id="ARBA00023170"/>
    </source>
</evidence>
<feature type="compositionally biased region" description="Polar residues" evidence="13">
    <location>
        <begin position="1197"/>
        <end position="1211"/>
    </location>
</feature>
<feature type="compositionally biased region" description="Low complexity" evidence="13">
    <location>
        <begin position="1177"/>
        <end position="1196"/>
    </location>
</feature>
<dbReference type="CDD" id="cd15096">
    <property type="entry name" value="7tmA_AstA_R_insect"/>
    <property type="match status" value="1"/>
</dbReference>
<dbReference type="GO" id="GO:0004930">
    <property type="term" value="F:G protein-coupled receptor activity"/>
    <property type="evidence" value="ECO:0007669"/>
    <property type="project" value="UniProtKB-KW"/>
</dbReference>
<sequence length="1283" mass="141153">MVMQLRHWPHQNGQINKLAPTTTTTTTKTNPCRDGWRNRLAGERTAVVNQEEEETIKSARSKSKQTPQTSLSHAAAVARASFSATMSLSFEHIIFALLLALCACQLTLAEPHREQQHQHQQQQQVGDGLEPQIDAHSKPESAAVVPGRRRQSPLVPVNPELLNGSFILDQRQTHRPPTPVATRAPKQVEHSSSASLLPVVDHQQAEQQQRNQQTMMTTTMPSAPINEARTRGQAMKLFKRRRKANRVVANNNSNDGIERSEVMQPNDKNGDSNSISSRSSSNNNNNEDDKLGSQANQINGGDDRRIESLLVRQLSDLVMNNEPEMIRLKLTNAQIGDQLKEETRRLTGSRSFPAIRLTITNDNGPEGLADQPAEATMLLVTTSTMTPTTTGNNAPLVVDEDDAMLLDVGGSSAAAADDEDDDEDDDDDEMMPPDEMLEERIEPGLTHRGPDSLRARLEQSSTAPPASGPRSHRRRMAEESNSRPTTTTTMTKASTSNSNNENSTSSGSASASSGPSWLWDWITRSIGRQQQQQLLQPRVAGSESSSSSGAELFGASTNLSLEPAASQSEIDVLAQQQQQEQEQLADQTVPVACPSSDYEDQVNSIQVDAIMNEYEAANGGNGTGDEPLAGAGGGNQSSTMGTTATSSSNQLQYIQSQQCARTNEVIIQVITTIVTPILFTIIIIVGLLGNIIVGLVIWEDKNSERGEWSPANLLILDLSIADLFFIIFCIPFTGWDYAVGHWVFGRIWCKLNQYLIITCAIGSIYTLVLMSFDRFLAIVYPIESLSYRTSDNIMGAIIFKWVVILIGALPTIQMHDLVVSSISHDQYNCRFLRQDYDPLTFQITFFILSYFLPLVLIFFLYLRLLKRLWCGEHPRGHKESAKKLESKKKVTRTVAWIVCVFAICWFPIQIMLILMRLKSHNITPTYVAIQVIAHTLGYMNSCVNPIIYAFTTESFYQSLKRSRFGGRCLALFCCGQYSSNQLNNNNNTTNNNNNNNGLNNGHSTNGLSNSFGHQQQHQSTTTTVVIHSVGGVRQTPGGSRNSLQFMASNTSGVGGGAGGGLQSGFSHAAGPISQRANKSLGNIFASRPLQETCDGGGGTSNGDSSSLFPTPAPGQSVMRRVGQDSAADASSKPPDPAPQNCQNNPQQAQKPRQLALEPRDRPQMSKLSPGNVRHHNNQQQQQQVHQHQQHQQLQQLPISLSSSVNQLTAQGQGRPVEQKKATSSSDLIPRQPTATERVFQSLGQQPQQQQQQPQREQQQPKQQQHQQAKEQQPELEGDPLVER</sequence>
<evidence type="ECO:0000256" key="13">
    <source>
        <dbReference type="SAM" id="MobiDB-lite"/>
    </source>
</evidence>
<organism evidence="16">
    <name type="scientific">Aceria tosichella</name>
    <name type="common">wheat curl mite</name>
    <dbReference type="NCBI Taxonomy" id="561515"/>
    <lineage>
        <taxon>Eukaryota</taxon>
        <taxon>Metazoa</taxon>
        <taxon>Ecdysozoa</taxon>
        <taxon>Arthropoda</taxon>
        <taxon>Chelicerata</taxon>
        <taxon>Arachnida</taxon>
        <taxon>Acari</taxon>
        <taxon>Acariformes</taxon>
        <taxon>Trombidiformes</taxon>
        <taxon>Prostigmata</taxon>
        <taxon>Eupodina</taxon>
        <taxon>Eriophyoidea</taxon>
        <taxon>Eriophyidae</taxon>
        <taxon>Eriophyinae</taxon>
        <taxon>Aceriini</taxon>
        <taxon>Aceria</taxon>
    </lineage>
</organism>
<feature type="region of interest" description="Disordered" evidence="13">
    <location>
        <begin position="1088"/>
        <end position="1283"/>
    </location>
</feature>
<evidence type="ECO:0000256" key="2">
    <source>
        <dbReference type="ARBA" id="ARBA00010663"/>
    </source>
</evidence>
<feature type="region of interest" description="Disordered" evidence="13">
    <location>
        <begin position="170"/>
        <end position="300"/>
    </location>
</feature>
<dbReference type="InterPro" id="IPR017452">
    <property type="entry name" value="GPCR_Rhodpsn_7TM"/>
</dbReference>
<keyword evidence="6 12" id="KW-0297">G-protein coupled receptor</keyword>
<keyword evidence="10" id="KW-0325">Glycoprotein</keyword>
<accession>A0A6G1SF41</accession>
<keyword evidence="9 12" id="KW-0675">Receptor</keyword>
<evidence type="ECO:0000256" key="11">
    <source>
        <dbReference type="ARBA" id="ARBA00023224"/>
    </source>
</evidence>
<dbReference type="GO" id="GO:0005886">
    <property type="term" value="C:plasma membrane"/>
    <property type="evidence" value="ECO:0007669"/>
    <property type="project" value="UniProtKB-SubCell"/>
</dbReference>
<comment type="similarity">
    <text evidence="2 12">Belongs to the G-protein coupled receptor 1 family.</text>
</comment>
<dbReference type="EMBL" id="GGYP01004247">
    <property type="protein sequence ID" value="MDE49018.1"/>
    <property type="molecule type" value="Transcribed_RNA"/>
</dbReference>
<evidence type="ECO:0000256" key="1">
    <source>
        <dbReference type="ARBA" id="ARBA00004651"/>
    </source>
</evidence>
<comment type="subcellular location">
    <subcellularLocation>
        <location evidence="1">Cell membrane</location>
        <topology evidence="1">Multi-pass membrane protein</topology>
    </subcellularLocation>
</comment>
<keyword evidence="8" id="KW-1015">Disulfide bond</keyword>
<feature type="compositionally biased region" description="Acidic residues" evidence="13">
    <location>
        <begin position="1273"/>
        <end position="1283"/>
    </location>
</feature>
<dbReference type="PANTHER" id="PTHR45695:SF23">
    <property type="entry name" value="GALANIN-LIKE G-PROTEIN COUPLED RECEPTOR NPR-9"/>
    <property type="match status" value="1"/>
</dbReference>
<feature type="region of interest" description="Disordered" evidence="13">
    <location>
        <begin position="619"/>
        <end position="644"/>
    </location>
</feature>
<keyword evidence="4 12" id="KW-0812">Transmembrane</keyword>
<feature type="transmembrane region" description="Helical" evidence="14">
    <location>
        <begin position="754"/>
        <end position="772"/>
    </location>
</feature>
<feature type="region of interest" description="Disordered" evidence="13">
    <location>
        <begin position="532"/>
        <end position="551"/>
    </location>
</feature>
<evidence type="ECO:0000256" key="10">
    <source>
        <dbReference type="ARBA" id="ARBA00023180"/>
    </source>
</evidence>
<feature type="compositionally biased region" description="Low complexity" evidence="13">
    <location>
        <begin position="271"/>
        <end position="285"/>
    </location>
</feature>
<keyword evidence="11 12" id="KW-0807">Transducer</keyword>
<feature type="region of interest" description="Disordered" evidence="13">
    <location>
        <begin position="412"/>
        <end position="514"/>
    </location>
</feature>
<feature type="transmembrane region" description="Helical" evidence="14">
    <location>
        <begin position="710"/>
        <end position="734"/>
    </location>
</feature>
<feature type="compositionally biased region" description="Low complexity" evidence="13">
    <location>
        <begin position="1244"/>
        <end position="1266"/>
    </location>
</feature>
<feature type="compositionally biased region" description="Low complexity" evidence="13">
    <location>
        <begin position="1124"/>
        <end position="1149"/>
    </location>
</feature>
<keyword evidence="7 14" id="KW-0472">Membrane</keyword>
<feature type="region of interest" description="Disordered" evidence="13">
    <location>
        <begin position="47"/>
        <end position="69"/>
    </location>
</feature>
<evidence type="ECO:0000256" key="4">
    <source>
        <dbReference type="ARBA" id="ARBA00022692"/>
    </source>
</evidence>
<proteinExistence type="inferred from homology"/>
<keyword evidence="5 14" id="KW-1133">Transmembrane helix</keyword>
<protein>
    <submittedName>
        <fullName evidence="16">Allatostatin-A receptor</fullName>
    </submittedName>
</protein>
<evidence type="ECO:0000259" key="15">
    <source>
        <dbReference type="PROSITE" id="PS50262"/>
    </source>
</evidence>
<evidence type="ECO:0000256" key="3">
    <source>
        <dbReference type="ARBA" id="ARBA00022475"/>
    </source>
</evidence>
<feature type="transmembrane region" description="Helical" evidence="14">
    <location>
        <begin position="665"/>
        <end position="698"/>
    </location>
</feature>
<evidence type="ECO:0000313" key="16">
    <source>
        <dbReference type="EMBL" id="MDE49018.1"/>
    </source>
</evidence>
<feature type="transmembrane region" description="Helical" evidence="14">
    <location>
        <begin position="841"/>
        <end position="862"/>
    </location>
</feature>
<dbReference type="PROSITE" id="PS50262">
    <property type="entry name" value="G_PROTEIN_RECEP_F1_2"/>
    <property type="match status" value="1"/>
</dbReference>
<dbReference type="InterPro" id="IPR000276">
    <property type="entry name" value="GPCR_Rhodpsn"/>
</dbReference>
<feature type="region of interest" description="Disordered" evidence="13">
    <location>
        <begin position="115"/>
        <end position="156"/>
    </location>
</feature>
<reference evidence="16" key="1">
    <citation type="submission" date="2018-10" db="EMBL/GenBank/DDBJ databases">
        <title>Transcriptome assembly of Aceria tosichella (Wheat curl mite) Type 2.</title>
        <authorList>
            <person name="Scully E.D."/>
            <person name="Geib S.M."/>
            <person name="Palmer N.A."/>
            <person name="Gupta A.K."/>
            <person name="Sarath G."/>
            <person name="Tatineni S."/>
        </authorList>
    </citation>
    <scope>NUCLEOTIDE SEQUENCE</scope>
    <source>
        <strain evidence="16">LincolnNE</strain>
    </source>
</reference>
<feature type="transmembrane region" description="Helical" evidence="14">
    <location>
        <begin position="893"/>
        <end position="915"/>
    </location>
</feature>
<evidence type="ECO:0000256" key="8">
    <source>
        <dbReference type="ARBA" id="ARBA00023157"/>
    </source>
</evidence>
<keyword evidence="3" id="KW-1003">Cell membrane</keyword>
<feature type="compositionally biased region" description="Basic and acidic residues" evidence="13">
    <location>
        <begin position="448"/>
        <end position="457"/>
    </location>
</feature>
<name>A0A6G1SF41_9ACAR</name>
<dbReference type="PANTHER" id="PTHR45695">
    <property type="entry name" value="LEUCOKININ RECEPTOR-RELATED"/>
    <property type="match status" value="1"/>
</dbReference>
<feature type="domain" description="G-protein coupled receptors family 1 profile" evidence="15">
    <location>
        <begin position="689"/>
        <end position="948"/>
    </location>
</feature>
<feature type="compositionally biased region" description="Acidic residues" evidence="13">
    <location>
        <begin position="416"/>
        <end position="437"/>
    </location>
</feature>
<feature type="transmembrane region" description="Helical" evidence="14">
    <location>
        <begin position="793"/>
        <end position="812"/>
    </location>
</feature>
<feature type="region of interest" description="Disordered" evidence="13">
    <location>
        <begin position="985"/>
        <end position="1022"/>
    </location>
</feature>
<dbReference type="Gene3D" id="1.20.1070.10">
    <property type="entry name" value="Rhodopsin 7-helix transmembrane proteins"/>
    <property type="match status" value="1"/>
</dbReference>
<feature type="compositionally biased region" description="Low complexity" evidence="13">
    <location>
        <begin position="482"/>
        <end position="514"/>
    </location>
</feature>
<dbReference type="PROSITE" id="PS00237">
    <property type="entry name" value="G_PROTEIN_RECEP_F1_1"/>
    <property type="match status" value="1"/>
</dbReference>
<feature type="compositionally biased region" description="Low complexity" evidence="13">
    <location>
        <begin position="205"/>
        <end position="220"/>
    </location>
</feature>
<evidence type="ECO:0000256" key="5">
    <source>
        <dbReference type="ARBA" id="ARBA00022989"/>
    </source>
</evidence>
<evidence type="ECO:0000256" key="14">
    <source>
        <dbReference type="SAM" id="Phobius"/>
    </source>
</evidence>
<dbReference type="SUPFAM" id="SSF81321">
    <property type="entry name" value="Family A G protein-coupled receptor-like"/>
    <property type="match status" value="1"/>
</dbReference>